<dbReference type="GO" id="GO:0005524">
    <property type="term" value="F:ATP binding"/>
    <property type="evidence" value="ECO:0007669"/>
    <property type="project" value="UniProtKB-KW"/>
</dbReference>
<dbReference type="SUPFAM" id="SSF100950">
    <property type="entry name" value="NagB/RpiA/CoA transferase-like"/>
    <property type="match status" value="1"/>
</dbReference>
<dbReference type="GO" id="GO:0009396">
    <property type="term" value="P:folic acid-containing compound biosynthetic process"/>
    <property type="evidence" value="ECO:0007669"/>
    <property type="project" value="TreeGrafter"/>
</dbReference>
<dbReference type="GO" id="GO:0030272">
    <property type="term" value="F:5-formyltetrahydrofolate cyclo-ligase activity"/>
    <property type="evidence" value="ECO:0007669"/>
    <property type="project" value="UniProtKB-EC"/>
</dbReference>
<keyword evidence="5" id="KW-0460">Magnesium</keyword>
<evidence type="ECO:0000256" key="4">
    <source>
        <dbReference type="PIRSR" id="PIRSR006806-1"/>
    </source>
</evidence>
<keyword evidence="7" id="KW-1185">Reference proteome</keyword>
<feature type="binding site" evidence="4">
    <location>
        <begin position="6"/>
        <end position="10"/>
    </location>
    <ligand>
        <name>ATP</name>
        <dbReference type="ChEBI" id="CHEBI:30616"/>
    </ligand>
</feature>
<dbReference type="EMBL" id="FOXS01000002">
    <property type="protein sequence ID" value="SFQ21355.1"/>
    <property type="molecule type" value="Genomic_DNA"/>
</dbReference>
<keyword evidence="5" id="KW-0479">Metal-binding</keyword>
<feature type="binding site" evidence="4">
    <location>
        <position position="59"/>
    </location>
    <ligand>
        <name>substrate</name>
    </ligand>
</feature>
<dbReference type="InterPro" id="IPR024185">
    <property type="entry name" value="FTHF_cligase-like_sf"/>
</dbReference>
<dbReference type="PANTHER" id="PTHR23407:SF1">
    <property type="entry name" value="5-FORMYLTETRAHYDROFOLATE CYCLO-LIGASE"/>
    <property type="match status" value="1"/>
</dbReference>
<dbReference type="EC" id="6.3.3.2" evidence="5"/>
<dbReference type="NCBIfam" id="TIGR02727">
    <property type="entry name" value="MTHFS_bact"/>
    <property type="match status" value="1"/>
</dbReference>
<dbReference type="GO" id="GO:0046872">
    <property type="term" value="F:metal ion binding"/>
    <property type="evidence" value="ECO:0007669"/>
    <property type="project" value="UniProtKB-KW"/>
</dbReference>
<evidence type="ECO:0000313" key="7">
    <source>
        <dbReference type="Proteomes" id="UP000199029"/>
    </source>
</evidence>
<evidence type="ECO:0000256" key="3">
    <source>
        <dbReference type="ARBA" id="ARBA00022840"/>
    </source>
</evidence>
<gene>
    <name evidence="6" type="ORF">SAMN04515668_1412</name>
</gene>
<reference evidence="7" key="1">
    <citation type="submission" date="2016-10" db="EMBL/GenBank/DDBJ databases">
        <authorList>
            <person name="Varghese N."/>
            <person name="Submissions S."/>
        </authorList>
    </citation>
    <scope>NUCLEOTIDE SEQUENCE [LARGE SCALE GENOMIC DNA]</scope>
    <source>
        <strain evidence="7">OR362-8,ATCC BAA-1266,JCM 13504</strain>
    </source>
</reference>
<dbReference type="OrthoDB" id="9801938at2"/>
<proteinExistence type="inferred from homology"/>
<feature type="binding site" evidence="4">
    <location>
        <begin position="140"/>
        <end position="148"/>
    </location>
    <ligand>
        <name>ATP</name>
        <dbReference type="ChEBI" id="CHEBI:30616"/>
    </ligand>
</feature>
<feature type="binding site" evidence="4">
    <location>
        <position position="52"/>
    </location>
    <ligand>
        <name>substrate</name>
    </ligand>
</feature>
<evidence type="ECO:0000256" key="5">
    <source>
        <dbReference type="RuleBase" id="RU361279"/>
    </source>
</evidence>
<dbReference type="RefSeq" id="WP_092670513.1">
    <property type="nucleotide sequence ID" value="NZ_FOXS01000002.1"/>
</dbReference>
<dbReference type="Pfam" id="PF01812">
    <property type="entry name" value="5-FTHF_cyc-lig"/>
    <property type="match status" value="1"/>
</dbReference>
<evidence type="ECO:0000256" key="1">
    <source>
        <dbReference type="ARBA" id="ARBA00010638"/>
    </source>
</evidence>
<accession>A0A1I5WNJ4</accession>
<evidence type="ECO:0000256" key="2">
    <source>
        <dbReference type="ARBA" id="ARBA00022741"/>
    </source>
</evidence>
<protein>
    <recommendedName>
        <fullName evidence="5">5-formyltetrahydrofolate cyclo-ligase</fullName>
        <ecNumber evidence="5">6.3.3.2</ecNumber>
    </recommendedName>
</protein>
<dbReference type="Gene3D" id="3.40.50.10420">
    <property type="entry name" value="NagB/RpiA/CoA transferase-like"/>
    <property type="match status" value="1"/>
</dbReference>
<evidence type="ECO:0000313" key="6">
    <source>
        <dbReference type="EMBL" id="SFQ21355.1"/>
    </source>
</evidence>
<dbReference type="PIRSF" id="PIRSF006806">
    <property type="entry name" value="FTHF_cligase"/>
    <property type="match status" value="1"/>
</dbReference>
<dbReference type="AlphaFoldDB" id="A0A1I5WNJ4"/>
<name>A0A1I5WNJ4_HYMAR</name>
<dbReference type="PANTHER" id="PTHR23407">
    <property type="entry name" value="ATPASE INHIBITOR/5-FORMYLTETRAHYDROFOLATE CYCLO-LIGASE"/>
    <property type="match status" value="1"/>
</dbReference>
<comment type="similarity">
    <text evidence="1 5">Belongs to the 5-formyltetrahydrofolate cyclo-ligase family.</text>
</comment>
<sequence>MEQLTKATLRRAALARRAVLSPDEVQFRSERLCEQLIQHFPMAQWRWLHLFLPLAKQKEPDTWRIIHRIWAEKLPVRLAVPVVQADGISLRHYELTPDTPLHQNRWGIPEPVATAETEVFPATLDAVLVPLLAVDAAGHRVGYGGGFYDRFLAECGPDTEFIGLSVLDEAPVARIGDVLPTDVALHACLTPAGIQRFRAS</sequence>
<keyword evidence="3 4" id="KW-0067">ATP-binding</keyword>
<dbReference type="STRING" id="1227077.SAMN04515668_1412"/>
<comment type="cofactor">
    <cofactor evidence="5">
        <name>Mg(2+)</name>
        <dbReference type="ChEBI" id="CHEBI:18420"/>
    </cofactor>
</comment>
<dbReference type="InterPro" id="IPR037171">
    <property type="entry name" value="NagB/RpiA_transferase-like"/>
</dbReference>
<dbReference type="InterPro" id="IPR002698">
    <property type="entry name" value="FTHF_cligase"/>
</dbReference>
<organism evidence="6 7">
    <name type="scientific">Hymenobacter arizonensis</name>
    <name type="common">Siccationidurans arizonensis</name>
    <dbReference type="NCBI Taxonomy" id="1227077"/>
    <lineage>
        <taxon>Bacteria</taxon>
        <taxon>Pseudomonadati</taxon>
        <taxon>Bacteroidota</taxon>
        <taxon>Cytophagia</taxon>
        <taxon>Cytophagales</taxon>
        <taxon>Hymenobacteraceae</taxon>
        <taxon>Hymenobacter</taxon>
    </lineage>
</organism>
<comment type="catalytic activity">
    <reaction evidence="5">
        <text>(6S)-5-formyl-5,6,7,8-tetrahydrofolate + ATP = (6R)-5,10-methenyltetrahydrofolate + ADP + phosphate</text>
        <dbReference type="Rhea" id="RHEA:10488"/>
        <dbReference type="ChEBI" id="CHEBI:30616"/>
        <dbReference type="ChEBI" id="CHEBI:43474"/>
        <dbReference type="ChEBI" id="CHEBI:57455"/>
        <dbReference type="ChEBI" id="CHEBI:57457"/>
        <dbReference type="ChEBI" id="CHEBI:456216"/>
        <dbReference type="EC" id="6.3.3.2"/>
    </reaction>
</comment>
<keyword evidence="6" id="KW-0436">Ligase</keyword>
<dbReference type="GO" id="GO:0035999">
    <property type="term" value="P:tetrahydrofolate interconversion"/>
    <property type="evidence" value="ECO:0007669"/>
    <property type="project" value="TreeGrafter"/>
</dbReference>
<keyword evidence="2 4" id="KW-0547">Nucleotide-binding</keyword>
<dbReference type="Proteomes" id="UP000199029">
    <property type="component" value="Unassembled WGS sequence"/>
</dbReference>